<proteinExistence type="predicted"/>
<sequence length="163" mass="19034">MSILHANEQQLLREQIFKIKDKLLSLSQDLSNYHADIQESNSTAHFRTQDDEQSPQQISHENEEKSFSQLNFVDKNKQVTNQCHEFKKLKPLFKVPSRSTKVDPLIKSSIKKQAHIEQIRVSSSGRPPQILRYSLQREARIYIMSPQKITFSQRISFSPAKRI</sequence>
<evidence type="ECO:0000313" key="2">
    <source>
        <dbReference type="EMBL" id="CAD8094930.1"/>
    </source>
</evidence>
<dbReference type="OrthoDB" id="300095at2759"/>
<dbReference type="AlphaFoldDB" id="A0A8S1NSZ8"/>
<accession>A0A8S1NSZ8</accession>
<dbReference type="Proteomes" id="UP000692954">
    <property type="component" value="Unassembled WGS sequence"/>
</dbReference>
<keyword evidence="3" id="KW-1185">Reference proteome</keyword>
<evidence type="ECO:0000256" key="1">
    <source>
        <dbReference type="SAM" id="MobiDB-lite"/>
    </source>
</evidence>
<dbReference type="EMBL" id="CAJJDN010000063">
    <property type="protein sequence ID" value="CAD8094930.1"/>
    <property type="molecule type" value="Genomic_DNA"/>
</dbReference>
<gene>
    <name evidence="2" type="ORF">PSON_ATCC_30995.1.T0630138</name>
</gene>
<comment type="caution">
    <text evidence="2">The sequence shown here is derived from an EMBL/GenBank/DDBJ whole genome shotgun (WGS) entry which is preliminary data.</text>
</comment>
<organism evidence="2 3">
    <name type="scientific">Paramecium sonneborni</name>
    <dbReference type="NCBI Taxonomy" id="65129"/>
    <lineage>
        <taxon>Eukaryota</taxon>
        <taxon>Sar</taxon>
        <taxon>Alveolata</taxon>
        <taxon>Ciliophora</taxon>
        <taxon>Intramacronucleata</taxon>
        <taxon>Oligohymenophorea</taxon>
        <taxon>Peniculida</taxon>
        <taxon>Parameciidae</taxon>
        <taxon>Paramecium</taxon>
    </lineage>
</organism>
<feature type="region of interest" description="Disordered" evidence="1">
    <location>
        <begin position="42"/>
        <end position="63"/>
    </location>
</feature>
<protein>
    <submittedName>
        <fullName evidence="2">Uncharacterized protein</fullName>
    </submittedName>
</protein>
<name>A0A8S1NSZ8_9CILI</name>
<evidence type="ECO:0000313" key="3">
    <source>
        <dbReference type="Proteomes" id="UP000692954"/>
    </source>
</evidence>
<reference evidence="2" key="1">
    <citation type="submission" date="2021-01" db="EMBL/GenBank/DDBJ databases">
        <authorList>
            <consortium name="Genoscope - CEA"/>
            <person name="William W."/>
        </authorList>
    </citation>
    <scope>NUCLEOTIDE SEQUENCE</scope>
</reference>